<dbReference type="GO" id="GO:0005524">
    <property type="term" value="F:ATP binding"/>
    <property type="evidence" value="ECO:0007669"/>
    <property type="project" value="UniProtKB-KW"/>
</dbReference>
<comment type="caution">
    <text evidence="11">The sequence shown here is derived from an EMBL/GenBank/DDBJ whole genome shotgun (WGS) entry which is preliminary data.</text>
</comment>
<evidence type="ECO:0000313" key="12">
    <source>
        <dbReference type="Proteomes" id="UP000245014"/>
    </source>
</evidence>
<keyword evidence="6" id="KW-0418">Kinase</keyword>
<keyword evidence="9" id="KW-0812">Transmembrane</keyword>
<dbReference type="PANTHER" id="PTHR43065:SF46">
    <property type="entry name" value="C4-DICARBOXYLATE TRANSPORT SENSOR PROTEIN DCTB"/>
    <property type="match status" value="1"/>
</dbReference>
<evidence type="ECO:0000256" key="3">
    <source>
        <dbReference type="ARBA" id="ARBA00022553"/>
    </source>
</evidence>
<dbReference type="InterPro" id="IPR036097">
    <property type="entry name" value="HisK_dim/P_sf"/>
</dbReference>
<keyword evidence="9" id="KW-0472">Membrane</keyword>
<dbReference type="InterPro" id="IPR004358">
    <property type="entry name" value="Sig_transdc_His_kin-like_C"/>
</dbReference>
<dbReference type="AlphaFoldDB" id="A0A2U2C357"/>
<dbReference type="Pfam" id="PF02518">
    <property type="entry name" value="HATPase_c"/>
    <property type="match status" value="1"/>
</dbReference>
<dbReference type="InterPro" id="IPR005467">
    <property type="entry name" value="His_kinase_dom"/>
</dbReference>
<name>A0A2U2C357_9BACT</name>
<evidence type="ECO:0000256" key="8">
    <source>
        <dbReference type="ARBA" id="ARBA00023012"/>
    </source>
</evidence>
<evidence type="ECO:0000313" key="11">
    <source>
        <dbReference type="EMBL" id="PWE23465.1"/>
    </source>
</evidence>
<evidence type="ECO:0000256" key="7">
    <source>
        <dbReference type="ARBA" id="ARBA00022840"/>
    </source>
</evidence>
<protein>
    <recommendedName>
        <fullName evidence="2">histidine kinase</fullName>
        <ecNumber evidence="2">2.7.13.3</ecNumber>
    </recommendedName>
</protein>
<dbReference type="Proteomes" id="UP000245014">
    <property type="component" value="Unassembled WGS sequence"/>
</dbReference>
<keyword evidence="7" id="KW-0067">ATP-binding</keyword>
<feature type="transmembrane region" description="Helical" evidence="9">
    <location>
        <begin position="262"/>
        <end position="282"/>
    </location>
</feature>
<evidence type="ECO:0000256" key="5">
    <source>
        <dbReference type="ARBA" id="ARBA00022741"/>
    </source>
</evidence>
<feature type="domain" description="Histidine kinase" evidence="10">
    <location>
        <begin position="342"/>
        <end position="564"/>
    </location>
</feature>
<keyword evidence="5" id="KW-0547">Nucleotide-binding</keyword>
<dbReference type="InterPro" id="IPR036890">
    <property type="entry name" value="HATPase_C_sf"/>
</dbReference>
<comment type="catalytic activity">
    <reaction evidence="1">
        <text>ATP + protein L-histidine = ADP + protein N-phospho-L-histidine.</text>
        <dbReference type="EC" id="2.7.13.3"/>
    </reaction>
</comment>
<dbReference type="SMART" id="SM00387">
    <property type="entry name" value="HATPase_c"/>
    <property type="match status" value="1"/>
</dbReference>
<evidence type="ECO:0000256" key="9">
    <source>
        <dbReference type="SAM" id="Phobius"/>
    </source>
</evidence>
<keyword evidence="8" id="KW-0902">Two-component regulatory system</keyword>
<proteinExistence type="predicted"/>
<dbReference type="SMART" id="SM00062">
    <property type="entry name" value="PBPb"/>
    <property type="match status" value="1"/>
</dbReference>
<dbReference type="PRINTS" id="PR00344">
    <property type="entry name" value="BCTRLSENSOR"/>
</dbReference>
<sequence>MKFLIYTILLSTTLFSNNIILTQEEEDFIKDKTFKISITTNWEPFSFKENSDEPMGISYEYWKLIVEKLNLKTQNIFFTNFNKQLFSIKQKESDIIFSAGETSQRKDYALFSNKYLTFPISIVTKKDENFIENIYEIFDKKIAVGENFTAHNLLKEKYPNLSLTPVASVKEGLELVSKDKVFAFIDIKPVLNFNIAKYDFKDLKITGNSGLDYELKFMIRDDYEILIPILNKAIDNIDESSVLNIVNRWNNVQFQTNFDYTAIWLLLAAIFLITFAFLYRNYILKNLNNKLKNLVNEKTKSLHEINKNLEILVEKKSRDLIQKENLLNHQAKMAAMGEMLENIAHQWRQPLSVISTMATSLKLKQEMKILEDKEFFQSLDIINNASQHLSNTIDDFRNFFSSEKEINKFLISNTIKKSILLLKSSIDKHNITIVEDIEDSELLSYESELMQVILNIISNSIDILKDKNIDSRYIYFKTTILNNNLIITISDSGGGIDKKILNRVFEPYFTTKHKSQGTGIGLYMSLQIVTKHLHGKLSVKNSSFLQNGVEYFGAEFSINIPISIDK</sequence>
<dbReference type="EC" id="2.7.13.3" evidence="2"/>
<keyword evidence="4" id="KW-0808">Transferase</keyword>
<dbReference type="Pfam" id="PF00497">
    <property type="entry name" value="SBP_bac_3"/>
    <property type="match status" value="1"/>
</dbReference>
<dbReference type="STRING" id="28200.GCA_001572935_00871"/>
<gene>
    <name evidence="11" type="ORF">DF188_01930</name>
</gene>
<dbReference type="SUPFAM" id="SSF47384">
    <property type="entry name" value="Homodimeric domain of signal transducing histidine kinase"/>
    <property type="match status" value="1"/>
</dbReference>
<dbReference type="PROSITE" id="PS50109">
    <property type="entry name" value="HIS_KIN"/>
    <property type="match status" value="1"/>
</dbReference>
<dbReference type="InterPro" id="IPR003594">
    <property type="entry name" value="HATPase_dom"/>
</dbReference>
<dbReference type="EMBL" id="QEYI01000001">
    <property type="protein sequence ID" value="PWE23465.1"/>
    <property type="molecule type" value="Genomic_DNA"/>
</dbReference>
<dbReference type="CDD" id="cd00082">
    <property type="entry name" value="HisKA"/>
    <property type="match status" value="1"/>
</dbReference>
<keyword evidence="3" id="KW-0597">Phosphoprotein</keyword>
<dbReference type="RefSeq" id="WP_109076536.1">
    <property type="nucleotide sequence ID" value="NZ_QEYH01000001.1"/>
</dbReference>
<dbReference type="CDD" id="cd01007">
    <property type="entry name" value="PBP2_BvgS_HisK_like"/>
    <property type="match status" value="1"/>
</dbReference>
<evidence type="ECO:0000256" key="1">
    <source>
        <dbReference type="ARBA" id="ARBA00000085"/>
    </source>
</evidence>
<dbReference type="Pfam" id="PF00512">
    <property type="entry name" value="HisKA"/>
    <property type="match status" value="1"/>
</dbReference>
<dbReference type="Gene3D" id="1.10.287.130">
    <property type="match status" value="1"/>
</dbReference>
<dbReference type="GO" id="GO:0000155">
    <property type="term" value="F:phosphorelay sensor kinase activity"/>
    <property type="evidence" value="ECO:0007669"/>
    <property type="project" value="InterPro"/>
</dbReference>
<evidence type="ECO:0000256" key="2">
    <source>
        <dbReference type="ARBA" id="ARBA00012438"/>
    </source>
</evidence>
<evidence type="ECO:0000259" key="10">
    <source>
        <dbReference type="PROSITE" id="PS50109"/>
    </source>
</evidence>
<accession>A0A2U2C357</accession>
<dbReference type="SUPFAM" id="SSF55874">
    <property type="entry name" value="ATPase domain of HSP90 chaperone/DNA topoisomerase II/histidine kinase"/>
    <property type="match status" value="1"/>
</dbReference>
<evidence type="ECO:0000256" key="6">
    <source>
        <dbReference type="ARBA" id="ARBA00022777"/>
    </source>
</evidence>
<dbReference type="SMART" id="SM00388">
    <property type="entry name" value="HisKA"/>
    <property type="match status" value="1"/>
</dbReference>
<dbReference type="Gene3D" id="3.30.565.10">
    <property type="entry name" value="Histidine kinase-like ATPase, C-terminal domain"/>
    <property type="match status" value="1"/>
</dbReference>
<dbReference type="Gene3D" id="3.40.190.10">
    <property type="entry name" value="Periplasmic binding protein-like II"/>
    <property type="match status" value="2"/>
</dbReference>
<evidence type="ECO:0000256" key="4">
    <source>
        <dbReference type="ARBA" id="ARBA00022679"/>
    </source>
</evidence>
<dbReference type="InterPro" id="IPR001638">
    <property type="entry name" value="Solute-binding_3/MltF_N"/>
</dbReference>
<organism evidence="11 12">
    <name type="scientific">Aliarcobacter skirrowii</name>
    <dbReference type="NCBI Taxonomy" id="28200"/>
    <lineage>
        <taxon>Bacteria</taxon>
        <taxon>Pseudomonadati</taxon>
        <taxon>Campylobacterota</taxon>
        <taxon>Epsilonproteobacteria</taxon>
        <taxon>Campylobacterales</taxon>
        <taxon>Arcobacteraceae</taxon>
        <taxon>Aliarcobacter</taxon>
    </lineage>
</organism>
<reference evidence="11 12" key="1">
    <citation type="submission" date="2018-05" db="EMBL/GenBank/DDBJ databases">
        <title>Antimicrobial susceptibility testing and genomic analysis of Arcobacter skirrowii strains and one Arcobacter butzleri isolated from German poultry farms.</title>
        <authorList>
            <person name="Haenel I."/>
            <person name="Hotzel H."/>
            <person name="Tomaso H."/>
            <person name="Busch A."/>
        </authorList>
    </citation>
    <scope>NUCLEOTIDE SEQUENCE [LARGE SCALE GENOMIC DNA]</scope>
    <source>
        <strain evidence="12">v</strain>
    </source>
</reference>
<keyword evidence="9" id="KW-1133">Transmembrane helix</keyword>
<dbReference type="SUPFAM" id="SSF53850">
    <property type="entry name" value="Periplasmic binding protein-like II"/>
    <property type="match status" value="1"/>
</dbReference>
<dbReference type="InterPro" id="IPR003661">
    <property type="entry name" value="HisK_dim/P_dom"/>
</dbReference>
<dbReference type="PANTHER" id="PTHR43065">
    <property type="entry name" value="SENSOR HISTIDINE KINASE"/>
    <property type="match status" value="1"/>
</dbReference>